<name>A0A9J5ZHR9_SOLCO</name>
<keyword evidence="1" id="KW-0233">DNA recombination</keyword>
<proteinExistence type="inferred from homology"/>
<dbReference type="Proteomes" id="UP000824120">
    <property type="component" value="Chromosome 4"/>
</dbReference>
<sequence length="61" mass="7008">MDKDIPFGGKILVFEGDFRQVLHVVPKSTRAETVDASLVRSYLWPLMEKIQLSTNMRARTD</sequence>
<evidence type="ECO:0000259" key="2">
    <source>
        <dbReference type="Pfam" id="PF05970"/>
    </source>
</evidence>
<accession>A0A9J5ZHR9</accession>
<keyword evidence="1" id="KW-0067">ATP-binding</keyword>
<keyword evidence="1" id="KW-0234">DNA repair</keyword>
<evidence type="ECO:0000313" key="3">
    <source>
        <dbReference type="EMBL" id="KAG5612475.1"/>
    </source>
</evidence>
<dbReference type="OrthoDB" id="1918649at2759"/>
<keyword evidence="1" id="KW-0227">DNA damage</keyword>
<evidence type="ECO:0000313" key="4">
    <source>
        <dbReference type="Proteomes" id="UP000824120"/>
    </source>
</evidence>
<dbReference type="EMBL" id="JACXVP010000004">
    <property type="protein sequence ID" value="KAG5612475.1"/>
    <property type="molecule type" value="Genomic_DNA"/>
</dbReference>
<evidence type="ECO:0000256" key="1">
    <source>
        <dbReference type="RuleBase" id="RU363044"/>
    </source>
</evidence>
<dbReference type="EC" id="5.6.2.3" evidence="1"/>
<keyword evidence="4" id="KW-1185">Reference proteome</keyword>
<dbReference type="Pfam" id="PF05970">
    <property type="entry name" value="PIF1"/>
    <property type="match status" value="1"/>
</dbReference>
<dbReference type="PANTHER" id="PTHR10492">
    <property type="match status" value="1"/>
</dbReference>
<feature type="domain" description="DNA helicase Pif1-like DEAD-box helicase" evidence="2">
    <location>
        <begin position="3"/>
        <end position="60"/>
    </location>
</feature>
<comment type="catalytic activity">
    <reaction evidence="1">
        <text>ATP + H2O = ADP + phosphate + H(+)</text>
        <dbReference type="Rhea" id="RHEA:13065"/>
        <dbReference type="ChEBI" id="CHEBI:15377"/>
        <dbReference type="ChEBI" id="CHEBI:15378"/>
        <dbReference type="ChEBI" id="CHEBI:30616"/>
        <dbReference type="ChEBI" id="CHEBI:43474"/>
        <dbReference type="ChEBI" id="CHEBI:456216"/>
        <dbReference type="EC" id="5.6.2.3"/>
    </reaction>
</comment>
<dbReference type="GO" id="GO:0006281">
    <property type="term" value="P:DNA repair"/>
    <property type="evidence" value="ECO:0007669"/>
    <property type="project" value="UniProtKB-KW"/>
</dbReference>
<reference evidence="3 4" key="1">
    <citation type="submission" date="2020-09" db="EMBL/GenBank/DDBJ databases">
        <title>De no assembly of potato wild relative species, Solanum commersonii.</title>
        <authorList>
            <person name="Cho K."/>
        </authorList>
    </citation>
    <scope>NUCLEOTIDE SEQUENCE [LARGE SCALE GENOMIC DNA]</scope>
    <source>
        <strain evidence="3">LZ3.2</strain>
        <tissue evidence="3">Leaf</tissue>
    </source>
</reference>
<dbReference type="GO" id="GO:0005524">
    <property type="term" value="F:ATP binding"/>
    <property type="evidence" value="ECO:0007669"/>
    <property type="project" value="UniProtKB-KW"/>
</dbReference>
<keyword evidence="1" id="KW-0547">Nucleotide-binding</keyword>
<dbReference type="GO" id="GO:0000723">
    <property type="term" value="P:telomere maintenance"/>
    <property type="evidence" value="ECO:0007669"/>
    <property type="project" value="InterPro"/>
</dbReference>
<comment type="cofactor">
    <cofactor evidence="1">
        <name>Mg(2+)</name>
        <dbReference type="ChEBI" id="CHEBI:18420"/>
    </cofactor>
</comment>
<dbReference type="GO" id="GO:0006310">
    <property type="term" value="P:DNA recombination"/>
    <property type="evidence" value="ECO:0007669"/>
    <property type="project" value="UniProtKB-KW"/>
</dbReference>
<gene>
    <name evidence="3" type="ORF">H5410_023756</name>
</gene>
<dbReference type="GO" id="GO:0043139">
    <property type="term" value="F:5'-3' DNA helicase activity"/>
    <property type="evidence" value="ECO:0007669"/>
    <property type="project" value="UniProtKB-EC"/>
</dbReference>
<dbReference type="AlphaFoldDB" id="A0A9J5ZHR9"/>
<keyword evidence="1" id="KW-0347">Helicase</keyword>
<comment type="caution">
    <text evidence="3">The sequence shown here is derived from an EMBL/GenBank/DDBJ whole genome shotgun (WGS) entry which is preliminary data.</text>
</comment>
<dbReference type="InterPro" id="IPR010285">
    <property type="entry name" value="DNA_helicase_pif1-like_DEAD"/>
</dbReference>
<comment type="similarity">
    <text evidence="1">Belongs to the helicase family.</text>
</comment>
<dbReference type="PANTHER" id="PTHR10492:SF94">
    <property type="entry name" value="ATP-DEPENDENT DNA HELICASE"/>
    <property type="match status" value="1"/>
</dbReference>
<organism evidence="3 4">
    <name type="scientific">Solanum commersonii</name>
    <name type="common">Commerson's wild potato</name>
    <name type="synonym">Commerson's nightshade</name>
    <dbReference type="NCBI Taxonomy" id="4109"/>
    <lineage>
        <taxon>Eukaryota</taxon>
        <taxon>Viridiplantae</taxon>
        <taxon>Streptophyta</taxon>
        <taxon>Embryophyta</taxon>
        <taxon>Tracheophyta</taxon>
        <taxon>Spermatophyta</taxon>
        <taxon>Magnoliopsida</taxon>
        <taxon>eudicotyledons</taxon>
        <taxon>Gunneridae</taxon>
        <taxon>Pentapetalae</taxon>
        <taxon>asterids</taxon>
        <taxon>lamiids</taxon>
        <taxon>Solanales</taxon>
        <taxon>Solanaceae</taxon>
        <taxon>Solanoideae</taxon>
        <taxon>Solaneae</taxon>
        <taxon>Solanum</taxon>
    </lineage>
</organism>
<keyword evidence="1" id="KW-0378">Hydrolase</keyword>
<dbReference type="GO" id="GO:0016787">
    <property type="term" value="F:hydrolase activity"/>
    <property type="evidence" value="ECO:0007669"/>
    <property type="project" value="UniProtKB-KW"/>
</dbReference>
<protein>
    <recommendedName>
        <fullName evidence="1">ATP-dependent DNA helicase</fullName>
        <ecNumber evidence="1">5.6.2.3</ecNumber>
    </recommendedName>
</protein>